<dbReference type="EMBL" id="JAHDVG010000488">
    <property type="protein sequence ID" value="KAH1165540.1"/>
    <property type="molecule type" value="Genomic_DNA"/>
</dbReference>
<accession>A0A9D4ARF1</accession>
<evidence type="ECO:0000313" key="2">
    <source>
        <dbReference type="Proteomes" id="UP000827986"/>
    </source>
</evidence>
<keyword evidence="2" id="KW-1185">Reference proteome</keyword>
<dbReference type="Proteomes" id="UP000827986">
    <property type="component" value="Unassembled WGS sequence"/>
</dbReference>
<proteinExistence type="predicted"/>
<protein>
    <submittedName>
        <fullName evidence="1">Uncharacterized protein</fullName>
    </submittedName>
</protein>
<sequence length="105" mass="11650">MNDDKERHRPRVSFSVGSGPVLSRLTDIKALFEYSPKPAKLQCANLIHIQDAACSPRPLKRDFQPEIITTRGRKPATPGERNLCGRFCSLPASLPVLPLVRSLPC</sequence>
<comment type="caution">
    <text evidence="1">The sequence shown here is derived from an EMBL/GenBank/DDBJ whole genome shotgun (WGS) entry which is preliminary data.</text>
</comment>
<dbReference type="AlphaFoldDB" id="A0A9D4ARF1"/>
<reference evidence="1" key="1">
    <citation type="submission" date="2021-09" db="EMBL/GenBank/DDBJ databases">
        <title>The genome of Mauremys mutica provides insights into the evolution of semi-aquatic lifestyle.</title>
        <authorList>
            <person name="Gong S."/>
            <person name="Gao Y."/>
        </authorList>
    </citation>
    <scope>NUCLEOTIDE SEQUENCE</scope>
    <source>
        <strain evidence="1">MM-2020</strain>
        <tissue evidence="1">Muscle</tissue>
    </source>
</reference>
<evidence type="ECO:0000313" key="1">
    <source>
        <dbReference type="EMBL" id="KAH1165540.1"/>
    </source>
</evidence>
<organism evidence="1 2">
    <name type="scientific">Mauremys mutica</name>
    <name type="common">yellowpond turtle</name>
    <dbReference type="NCBI Taxonomy" id="74926"/>
    <lineage>
        <taxon>Eukaryota</taxon>
        <taxon>Metazoa</taxon>
        <taxon>Chordata</taxon>
        <taxon>Craniata</taxon>
        <taxon>Vertebrata</taxon>
        <taxon>Euteleostomi</taxon>
        <taxon>Archelosauria</taxon>
        <taxon>Testudinata</taxon>
        <taxon>Testudines</taxon>
        <taxon>Cryptodira</taxon>
        <taxon>Durocryptodira</taxon>
        <taxon>Testudinoidea</taxon>
        <taxon>Geoemydidae</taxon>
        <taxon>Geoemydinae</taxon>
        <taxon>Mauremys</taxon>
    </lineage>
</organism>
<gene>
    <name evidence="1" type="ORF">KIL84_023099</name>
</gene>
<name>A0A9D4ARF1_9SAUR</name>